<dbReference type="GO" id="GO:0005634">
    <property type="term" value="C:nucleus"/>
    <property type="evidence" value="ECO:0007669"/>
    <property type="project" value="TreeGrafter"/>
</dbReference>
<sequence length="389" mass="42907">MDGDGAGAGAGHGNRGAGRSSSSRDHHDAHRTHRRGPWTTAEDNELLRLIDLSGPNNWVEISNNMQGRRTAKQCRERWSQNLDPKLNHAPITPKEGELIREWVEKEGTKWAEFSRRLPGRSDNAIKNWYNGSHNREKKRLAGRTASAAAEVELAPPSAMQRLQPPQLPHGPSNTYILPPPRGLYPDNSIPRSAFAPSPRPAASTAMMERPSMTFTQRQPSLVADGYASPRSAFPSGRPSMLSPHEAELEADAGAANYVMSQRYNTQEHSRLRVALPPLQDWPPEDQDGVRNVPRTPLPGVHCLTFTSSRSGAAMPSRRLSPPSRPDEAQLPTAPGSPAYGQEHGAQSYARIPREGPVPQAPQRPEQQQQRVDESKSVKDPRMHLSKVLS</sequence>
<protein>
    <submittedName>
        <fullName evidence="4">Uncharacterized protein</fullName>
    </submittedName>
</protein>
<dbReference type="SUPFAM" id="SSF46689">
    <property type="entry name" value="Homeodomain-like"/>
    <property type="match status" value="1"/>
</dbReference>
<organism evidence="4 5">
    <name type="scientific">Purpureocillium lilacinum</name>
    <name type="common">Paecilomyces lilacinus</name>
    <dbReference type="NCBI Taxonomy" id="33203"/>
    <lineage>
        <taxon>Eukaryota</taxon>
        <taxon>Fungi</taxon>
        <taxon>Dikarya</taxon>
        <taxon>Ascomycota</taxon>
        <taxon>Pezizomycotina</taxon>
        <taxon>Sordariomycetes</taxon>
        <taxon>Hypocreomycetidae</taxon>
        <taxon>Hypocreales</taxon>
        <taxon>Ophiocordycipitaceae</taxon>
        <taxon>Purpureocillium</taxon>
    </lineage>
</organism>
<feature type="compositionally biased region" description="Basic and acidic residues" evidence="1">
    <location>
        <begin position="370"/>
        <end position="382"/>
    </location>
</feature>
<dbReference type="InterPro" id="IPR009057">
    <property type="entry name" value="Homeodomain-like_sf"/>
</dbReference>
<dbReference type="GO" id="GO:0000981">
    <property type="term" value="F:DNA-binding transcription factor activity, RNA polymerase II-specific"/>
    <property type="evidence" value="ECO:0007669"/>
    <property type="project" value="TreeGrafter"/>
</dbReference>
<feature type="domain" description="HTH myb-type" evidence="3">
    <location>
        <begin position="30"/>
        <end position="86"/>
    </location>
</feature>
<evidence type="ECO:0000313" key="4">
    <source>
        <dbReference type="EMBL" id="PWI64694.1"/>
    </source>
</evidence>
<evidence type="ECO:0000313" key="5">
    <source>
        <dbReference type="Proteomes" id="UP000245956"/>
    </source>
</evidence>
<dbReference type="CDD" id="cd00167">
    <property type="entry name" value="SANT"/>
    <property type="match status" value="2"/>
</dbReference>
<dbReference type="Gene3D" id="1.10.10.60">
    <property type="entry name" value="Homeodomain-like"/>
    <property type="match status" value="2"/>
</dbReference>
<dbReference type="PANTHER" id="PTHR45614:SF25">
    <property type="entry name" value="MYB PROTEIN"/>
    <property type="match status" value="1"/>
</dbReference>
<feature type="domain" description="Myb-like" evidence="2">
    <location>
        <begin position="30"/>
        <end position="82"/>
    </location>
</feature>
<dbReference type="SMART" id="SM00717">
    <property type="entry name" value="SANT"/>
    <property type="match status" value="2"/>
</dbReference>
<dbReference type="InterPro" id="IPR017930">
    <property type="entry name" value="Myb_dom"/>
</dbReference>
<name>A0A2U3DR28_PURLI</name>
<evidence type="ECO:0000256" key="1">
    <source>
        <dbReference type="SAM" id="MobiDB-lite"/>
    </source>
</evidence>
<gene>
    <name evidence="4" type="ORF">PCL_08663</name>
</gene>
<dbReference type="AlphaFoldDB" id="A0A2U3DR28"/>
<dbReference type="EMBL" id="LCWV01000048">
    <property type="protein sequence ID" value="PWI64694.1"/>
    <property type="molecule type" value="Genomic_DNA"/>
</dbReference>
<dbReference type="Pfam" id="PF00249">
    <property type="entry name" value="Myb_DNA-binding"/>
    <property type="match status" value="2"/>
</dbReference>
<feature type="region of interest" description="Disordered" evidence="1">
    <location>
        <begin position="276"/>
        <end position="389"/>
    </location>
</feature>
<evidence type="ECO:0000259" key="3">
    <source>
        <dbReference type="PROSITE" id="PS51294"/>
    </source>
</evidence>
<dbReference type="GO" id="GO:0000978">
    <property type="term" value="F:RNA polymerase II cis-regulatory region sequence-specific DNA binding"/>
    <property type="evidence" value="ECO:0007669"/>
    <property type="project" value="TreeGrafter"/>
</dbReference>
<accession>A0A2U3DR28</accession>
<dbReference type="PANTHER" id="PTHR45614">
    <property type="entry name" value="MYB PROTEIN-RELATED"/>
    <property type="match status" value="1"/>
</dbReference>
<dbReference type="GO" id="GO:0045944">
    <property type="term" value="P:positive regulation of transcription by RNA polymerase II"/>
    <property type="evidence" value="ECO:0007669"/>
    <property type="project" value="TreeGrafter"/>
</dbReference>
<feature type="compositionally biased region" description="Low complexity" evidence="1">
    <location>
        <begin position="356"/>
        <end position="369"/>
    </location>
</feature>
<dbReference type="PROSITE" id="PS51294">
    <property type="entry name" value="HTH_MYB"/>
    <property type="match status" value="2"/>
</dbReference>
<comment type="caution">
    <text evidence="4">The sequence shown here is derived from an EMBL/GenBank/DDBJ whole genome shotgun (WGS) entry which is preliminary data.</text>
</comment>
<dbReference type="Proteomes" id="UP000245956">
    <property type="component" value="Unassembled WGS sequence"/>
</dbReference>
<proteinExistence type="predicted"/>
<feature type="domain" description="HTH myb-type" evidence="3">
    <location>
        <begin position="87"/>
        <end position="137"/>
    </location>
</feature>
<dbReference type="GO" id="GO:0000278">
    <property type="term" value="P:mitotic cell cycle"/>
    <property type="evidence" value="ECO:0007669"/>
    <property type="project" value="TreeGrafter"/>
</dbReference>
<dbReference type="InterPro" id="IPR001005">
    <property type="entry name" value="SANT/Myb"/>
</dbReference>
<feature type="compositionally biased region" description="Gly residues" evidence="1">
    <location>
        <begin position="1"/>
        <end position="16"/>
    </location>
</feature>
<evidence type="ECO:0000259" key="2">
    <source>
        <dbReference type="PROSITE" id="PS50090"/>
    </source>
</evidence>
<dbReference type="PROSITE" id="PS50090">
    <property type="entry name" value="MYB_LIKE"/>
    <property type="match status" value="2"/>
</dbReference>
<dbReference type="InterPro" id="IPR050560">
    <property type="entry name" value="MYB_TF"/>
</dbReference>
<reference evidence="4 5" key="1">
    <citation type="journal article" date="2016" name="Front. Microbiol.">
        <title>Genome and transcriptome sequences reveal the specific parasitism of the nematophagous Purpureocillium lilacinum 36-1.</title>
        <authorList>
            <person name="Xie J."/>
            <person name="Li S."/>
            <person name="Mo C."/>
            <person name="Xiao X."/>
            <person name="Peng D."/>
            <person name="Wang G."/>
            <person name="Xiao Y."/>
        </authorList>
    </citation>
    <scope>NUCLEOTIDE SEQUENCE [LARGE SCALE GENOMIC DNA]</scope>
    <source>
        <strain evidence="4 5">36-1</strain>
    </source>
</reference>
<feature type="region of interest" description="Disordered" evidence="1">
    <location>
        <begin position="1"/>
        <end position="42"/>
    </location>
</feature>
<feature type="domain" description="Myb-like" evidence="2">
    <location>
        <begin position="83"/>
        <end position="130"/>
    </location>
</feature>